<sequence>MKSFRTHRSKSLPSTQTTKKSLFSKISRRLSLSARRRTDSVRLYDDSDDDTIQVIPQELQQPPPQSRFARRASRFWSVSSANQFEEDYSSPQSPTYPSYGGAYVPRHAASDFSKTATNRLTMMPEADETTLCSYNYRTDTATRSFSITDSEPDVDHREQALRDLTATRSSTLSSQASNDYTFFSTDATASVDARHRRSAAAWAELEQRSAAVNYRMSCTDHLIPRQGRTHSTYLGLPGSSYDSSRPASSVAPRLRCEMTGIIGQALKAGVICNIGGQIWLGIQEHEAWTASNHNKRNSADT</sequence>
<organism evidence="2 3">
    <name type="scientific">Fusarium culmorum</name>
    <dbReference type="NCBI Taxonomy" id="5516"/>
    <lineage>
        <taxon>Eukaryota</taxon>
        <taxon>Fungi</taxon>
        <taxon>Dikarya</taxon>
        <taxon>Ascomycota</taxon>
        <taxon>Pezizomycotina</taxon>
        <taxon>Sordariomycetes</taxon>
        <taxon>Hypocreomycetidae</taxon>
        <taxon>Hypocreales</taxon>
        <taxon>Nectriaceae</taxon>
        <taxon>Fusarium</taxon>
    </lineage>
</organism>
<feature type="compositionally biased region" description="Polar residues" evidence="1">
    <location>
        <begin position="11"/>
        <end position="20"/>
    </location>
</feature>
<evidence type="ECO:0000313" key="3">
    <source>
        <dbReference type="Proteomes" id="UP000663297"/>
    </source>
</evidence>
<proteinExistence type="predicted"/>
<evidence type="ECO:0000256" key="1">
    <source>
        <dbReference type="SAM" id="MobiDB-lite"/>
    </source>
</evidence>
<gene>
    <name evidence="2" type="ORF">HYE67_010296</name>
</gene>
<feature type="compositionally biased region" description="Basic residues" evidence="1">
    <location>
        <begin position="1"/>
        <end position="10"/>
    </location>
</feature>
<evidence type="ECO:0000313" key="2">
    <source>
        <dbReference type="EMBL" id="QPC68065.1"/>
    </source>
</evidence>
<feature type="region of interest" description="Disordered" evidence="1">
    <location>
        <begin position="1"/>
        <end position="20"/>
    </location>
</feature>
<name>A0A7S8I0V5_FUSCU</name>
<dbReference type="Proteomes" id="UP000663297">
    <property type="component" value="Chromosome 4"/>
</dbReference>
<accession>A0A7S8I0V5</accession>
<reference evidence="2" key="1">
    <citation type="submission" date="2020-11" db="EMBL/GenBank/DDBJ databases">
        <title>The chromosome-scale genome resource for two endophytic Fusarium species: F. culmorum and F. pseudograminearum.</title>
        <authorList>
            <person name="Yuan Z."/>
        </authorList>
    </citation>
    <scope>NUCLEOTIDE SEQUENCE</scope>
    <source>
        <strain evidence="2">Class2-1B</strain>
    </source>
</reference>
<dbReference type="EMBL" id="CP064750">
    <property type="protein sequence ID" value="QPC68065.1"/>
    <property type="molecule type" value="Genomic_DNA"/>
</dbReference>
<dbReference type="AlphaFoldDB" id="A0A7S8I0V5"/>
<protein>
    <submittedName>
        <fullName evidence="2">Uncharacterized protein</fullName>
    </submittedName>
</protein>